<dbReference type="Pfam" id="PF00931">
    <property type="entry name" value="NB-ARC"/>
    <property type="match status" value="1"/>
</dbReference>
<dbReference type="InterPro" id="IPR038005">
    <property type="entry name" value="RX-like_CC"/>
</dbReference>
<reference evidence="8" key="1">
    <citation type="journal article" date="2018" name="DNA Res.">
        <title>Multiple hybrid de novo genome assembly of finger millet, an orphan allotetraploid crop.</title>
        <authorList>
            <person name="Hatakeyama M."/>
            <person name="Aluri S."/>
            <person name="Balachadran M.T."/>
            <person name="Sivarajan S.R."/>
            <person name="Patrignani A."/>
            <person name="Gruter S."/>
            <person name="Poveda L."/>
            <person name="Shimizu-Inatsugi R."/>
            <person name="Baeten J."/>
            <person name="Francoijs K.J."/>
            <person name="Nataraja K.N."/>
            <person name="Reddy Y.A.N."/>
            <person name="Phadnis S."/>
            <person name="Ravikumar R.L."/>
            <person name="Schlapbach R."/>
            <person name="Sreeman S.M."/>
            <person name="Shimizu K.K."/>
        </authorList>
    </citation>
    <scope>NUCLEOTIDE SEQUENCE</scope>
</reference>
<dbReference type="Gene3D" id="3.40.50.300">
    <property type="entry name" value="P-loop containing nucleotide triphosphate hydrolases"/>
    <property type="match status" value="1"/>
</dbReference>
<dbReference type="Gene3D" id="1.20.5.4130">
    <property type="match status" value="1"/>
</dbReference>
<evidence type="ECO:0000259" key="6">
    <source>
        <dbReference type="Pfam" id="PF00931"/>
    </source>
</evidence>
<gene>
    <name evidence="8" type="primary">ga11389</name>
    <name evidence="8" type="ORF">PR202_ga11389</name>
</gene>
<keyword evidence="2" id="KW-0433">Leucine-rich repeat</keyword>
<dbReference type="GO" id="GO:0043531">
    <property type="term" value="F:ADP binding"/>
    <property type="evidence" value="ECO:0007669"/>
    <property type="project" value="InterPro"/>
</dbReference>
<proteinExistence type="inferred from homology"/>
<sequence length="246" mass="27688">MAAVLEALALYMKKMITDMAEEEVHMLLGVPDEMDKLGRNLDNIQAFLADAERRRITDRLVQGWVNMLKGVMYDATDILELGKLKAEERQESMGGTLVEKMPGCFQPLFFCLRNPVFTHKIGSKIKELNQRLDEIHKEAAKFNFTANLSSYTKQRTEAEYSSREMTSEFIPSAIVGENIEMDTKLLVQELVTDENHGKKVVSIVGMGGMGKTTLAQNIFKRHNHKGALQNEDMAEHHSTIQRGGAA</sequence>
<protein>
    <recommendedName>
        <fullName evidence="10">Rx N-terminal domain-containing protein</fullName>
    </recommendedName>
</protein>
<dbReference type="PANTHER" id="PTHR19338:SF73">
    <property type="entry name" value="DISEASE RESISTANCE PROTEIN RGA2-LIKE"/>
    <property type="match status" value="1"/>
</dbReference>
<dbReference type="GO" id="GO:0006952">
    <property type="term" value="P:defense response"/>
    <property type="evidence" value="ECO:0007669"/>
    <property type="project" value="UniProtKB-KW"/>
</dbReference>
<keyword evidence="3" id="KW-0677">Repeat</keyword>
<dbReference type="AlphaFoldDB" id="A0AAV5C9F5"/>
<comment type="similarity">
    <text evidence="1">Belongs to the disease resistance NB-LRR family.</text>
</comment>
<dbReference type="InterPro" id="IPR027417">
    <property type="entry name" value="P-loop_NTPase"/>
</dbReference>
<dbReference type="Pfam" id="PF18052">
    <property type="entry name" value="Rx_N"/>
    <property type="match status" value="1"/>
</dbReference>
<dbReference type="SUPFAM" id="SSF52540">
    <property type="entry name" value="P-loop containing nucleoside triphosphate hydrolases"/>
    <property type="match status" value="1"/>
</dbReference>
<dbReference type="InterPro" id="IPR041118">
    <property type="entry name" value="Rx_N"/>
</dbReference>
<keyword evidence="5" id="KW-0611">Plant defense</keyword>
<evidence type="ECO:0000256" key="4">
    <source>
        <dbReference type="ARBA" id="ARBA00022741"/>
    </source>
</evidence>
<comment type="caution">
    <text evidence="8">The sequence shown here is derived from an EMBL/GenBank/DDBJ whole genome shotgun (WGS) entry which is preliminary data.</text>
</comment>
<accession>A0AAV5C9F5</accession>
<evidence type="ECO:0000256" key="3">
    <source>
        <dbReference type="ARBA" id="ARBA00022737"/>
    </source>
</evidence>
<evidence type="ECO:0000313" key="9">
    <source>
        <dbReference type="Proteomes" id="UP001054889"/>
    </source>
</evidence>
<dbReference type="EMBL" id="BQKI01000005">
    <property type="protein sequence ID" value="GJM94716.1"/>
    <property type="molecule type" value="Genomic_DNA"/>
</dbReference>
<reference evidence="8" key="2">
    <citation type="submission" date="2021-12" db="EMBL/GenBank/DDBJ databases">
        <title>Resequencing data analysis of finger millet.</title>
        <authorList>
            <person name="Hatakeyama M."/>
            <person name="Aluri S."/>
            <person name="Balachadran M.T."/>
            <person name="Sivarajan S.R."/>
            <person name="Poveda L."/>
            <person name="Shimizu-Inatsugi R."/>
            <person name="Schlapbach R."/>
            <person name="Sreeman S.M."/>
            <person name="Shimizu K.K."/>
        </authorList>
    </citation>
    <scope>NUCLEOTIDE SEQUENCE</scope>
</reference>
<organism evidence="8 9">
    <name type="scientific">Eleusine coracana subsp. coracana</name>
    <dbReference type="NCBI Taxonomy" id="191504"/>
    <lineage>
        <taxon>Eukaryota</taxon>
        <taxon>Viridiplantae</taxon>
        <taxon>Streptophyta</taxon>
        <taxon>Embryophyta</taxon>
        <taxon>Tracheophyta</taxon>
        <taxon>Spermatophyta</taxon>
        <taxon>Magnoliopsida</taxon>
        <taxon>Liliopsida</taxon>
        <taxon>Poales</taxon>
        <taxon>Poaceae</taxon>
        <taxon>PACMAD clade</taxon>
        <taxon>Chloridoideae</taxon>
        <taxon>Cynodonteae</taxon>
        <taxon>Eleusininae</taxon>
        <taxon>Eleusine</taxon>
    </lineage>
</organism>
<name>A0AAV5C9F5_ELECO</name>
<keyword evidence="4" id="KW-0547">Nucleotide-binding</keyword>
<evidence type="ECO:0000256" key="5">
    <source>
        <dbReference type="ARBA" id="ARBA00022821"/>
    </source>
</evidence>
<dbReference type="CDD" id="cd14798">
    <property type="entry name" value="RX-CC_like"/>
    <property type="match status" value="1"/>
</dbReference>
<evidence type="ECO:0000313" key="8">
    <source>
        <dbReference type="EMBL" id="GJM94716.1"/>
    </source>
</evidence>
<feature type="domain" description="NB-ARC" evidence="6">
    <location>
        <begin position="186"/>
        <end position="224"/>
    </location>
</feature>
<evidence type="ECO:0000259" key="7">
    <source>
        <dbReference type="Pfam" id="PF18052"/>
    </source>
</evidence>
<keyword evidence="9" id="KW-1185">Reference proteome</keyword>
<dbReference type="InterPro" id="IPR002182">
    <property type="entry name" value="NB-ARC"/>
</dbReference>
<feature type="domain" description="Disease resistance N-terminal" evidence="7">
    <location>
        <begin position="15"/>
        <end position="92"/>
    </location>
</feature>
<dbReference type="PANTHER" id="PTHR19338">
    <property type="entry name" value="TRANSLOCASE OF INNER MITOCHONDRIAL MEMBRANE 13 HOMOLOG"/>
    <property type="match status" value="1"/>
</dbReference>
<evidence type="ECO:0000256" key="1">
    <source>
        <dbReference type="ARBA" id="ARBA00008894"/>
    </source>
</evidence>
<evidence type="ECO:0000256" key="2">
    <source>
        <dbReference type="ARBA" id="ARBA00022614"/>
    </source>
</evidence>
<evidence type="ECO:0008006" key="10">
    <source>
        <dbReference type="Google" id="ProtNLM"/>
    </source>
</evidence>
<dbReference type="Proteomes" id="UP001054889">
    <property type="component" value="Unassembled WGS sequence"/>
</dbReference>